<dbReference type="EMBL" id="CP144752">
    <property type="protein sequence ID" value="WVZ88897.1"/>
    <property type="molecule type" value="Genomic_DNA"/>
</dbReference>
<feature type="region of interest" description="Disordered" evidence="1">
    <location>
        <begin position="1"/>
        <end position="28"/>
    </location>
</feature>
<gene>
    <name evidence="2" type="ORF">U9M48_035364</name>
</gene>
<dbReference type="AlphaFoldDB" id="A0AAQ3UEY0"/>
<reference evidence="2 3" key="1">
    <citation type="submission" date="2024-02" db="EMBL/GenBank/DDBJ databases">
        <title>High-quality chromosome-scale genome assembly of Pensacola bahiagrass (Paspalum notatum Flugge var. saurae).</title>
        <authorList>
            <person name="Vega J.M."/>
            <person name="Podio M."/>
            <person name="Orjuela J."/>
            <person name="Siena L.A."/>
            <person name="Pessino S.C."/>
            <person name="Combes M.C."/>
            <person name="Mariac C."/>
            <person name="Albertini E."/>
            <person name="Pupilli F."/>
            <person name="Ortiz J.P.A."/>
            <person name="Leblanc O."/>
        </authorList>
    </citation>
    <scope>NUCLEOTIDE SEQUENCE [LARGE SCALE GENOMIC DNA]</scope>
    <source>
        <strain evidence="2">R1</strain>
        <tissue evidence="2">Leaf</tissue>
    </source>
</reference>
<evidence type="ECO:0000256" key="1">
    <source>
        <dbReference type="SAM" id="MobiDB-lite"/>
    </source>
</evidence>
<feature type="compositionally biased region" description="Acidic residues" evidence="1">
    <location>
        <begin position="147"/>
        <end position="172"/>
    </location>
</feature>
<sequence>MLLPDSGPSRLRSPLRQHPLPGSFGSSTPRIVEQVEGHHKSTLCRPLLVGDSEDISVPMKRKRQAPKKNVRMNHRIKQVAKGFAGRIIPSKEMLFQGTSTSGFRREALLRCVDPNLQRVPIALQRTEEHEDEEAGFVQQDKEAGGGQEDEEEGAGQEDAGADEDLMGGDGSEEVVQRRRTRKSHYINPPPVPAPADRRLIRPIGNGQWEDVTWDGIGHRKTPNGVLGNLIQTHNPGVVKKNGETIPVTS</sequence>
<keyword evidence="3" id="KW-1185">Reference proteome</keyword>
<proteinExistence type="predicted"/>
<accession>A0AAQ3UEY0</accession>
<dbReference type="Proteomes" id="UP001341281">
    <property type="component" value="Chromosome 08"/>
</dbReference>
<feature type="region of interest" description="Disordered" evidence="1">
    <location>
        <begin position="125"/>
        <end position="198"/>
    </location>
</feature>
<evidence type="ECO:0000313" key="3">
    <source>
        <dbReference type="Proteomes" id="UP001341281"/>
    </source>
</evidence>
<organism evidence="2 3">
    <name type="scientific">Paspalum notatum var. saurae</name>
    <dbReference type="NCBI Taxonomy" id="547442"/>
    <lineage>
        <taxon>Eukaryota</taxon>
        <taxon>Viridiplantae</taxon>
        <taxon>Streptophyta</taxon>
        <taxon>Embryophyta</taxon>
        <taxon>Tracheophyta</taxon>
        <taxon>Spermatophyta</taxon>
        <taxon>Magnoliopsida</taxon>
        <taxon>Liliopsida</taxon>
        <taxon>Poales</taxon>
        <taxon>Poaceae</taxon>
        <taxon>PACMAD clade</taxon>
        <taxon>Panicoideae</taxon>
        <taxon>Andropogonodae</taxon>
        <taxon>Paspaleae</taxon>
        <taxon>Paspalinae</taxon>
        <taxon>Paspalum</taxon>
    </lineage>
</organism>
<protein>
    <submittedName>
        <fullName evidence="2">Uncharacterized protein</fullName>
    </submittedName>
</protein>
<evidence type="ECO:0000313" key="2">
    <source>
        <dbReference type="EMBL" id="WVZ88897.1"/>
    </source>
</evidence>
<name>A0AAQ3UEY0_PASNO</name>